<sequence>MKKVGLVSTLLLLLLFFAAGCTKKIPKKDPTNSLEKPAEELKMADYFPVAPNFYWEYEGIGNEFAGGRVDTEFIEGKKVQLSQQNSGTTLAKIFTVQEDGVKLVYTKEESYWRINYLDVTGQEGEYYLKAPLKVGSTWQAGDTVWMIESLAEKIKVPAGEFTCIKVVGKSKNNTIERYFARGVGLVKQVFIFGGDAVVEDNLIKYGNGEKDGNLPVKKITIYYPAPDIEKLLTDVRTEKFKTGEGLAERITEILKEDKYKVLGANVRLLNFVREEQTLRLNFSRELITELNAGSAFEALKIDSIVNTYGRNFGVEGVIINVDGKGYESGHFAFGKDEILKVKK</sequence>
<dbReference type="PROSITE" id="PS51257">
    <property type="entry name" value="PROKAR_LIPOPROTEIN"/>
    <property type="match status" value="1"/>
</dbReference>
<dbReference type="AlphaFoldDB" id="A0A1L8D479"/>
<keyword evidence="3" id="KW-1185">Reference proteome</keyword>
<dbReference type="InterPro" id="IPR019606">
    <property type="entry name" value="GerMN"/>
</dbReference>
<dbReference type="SMART" id="SM00909">
    <property type="entry name" value="Germane"/>
    <property type="match status" value="1"/>
</dbReference>
<accession>A0A1L8D479</accession>
<dbReference type="RefSeq" id="WP_075866180.1">
    <property type="nucleotide sequence ID" value="NZ_BDJL01000125.1"/>
</dbReference>
<evidence type="ECO:0000259" key="1">
    <source>
        <dbReference type="SMART" id="SM00909"/>
    </source>
</evidence>
<gene>
    <name evidence="2" type="ORF">ciss_19280</name>
</gene>
<feature type="domain" description="GerMN" evidence="1">
    <location>
        <begin position="246"/>
        <end position="330"/>
    </location>
</feature>
<dbReference type="Pfam" id="PF10646">
    <property type="entry name" value="Germane"/>
    <property type="match status" value="1"/>
</dbReference>
<protein>
    <recommendedName>
        <fullName evidence="1">GerMN domain-containing protein</fullName>
    </recommendedName>
</protein>
<dbReference type="Gene3D" id="2.40.360.20">
    <property type="match status" value="1"/>
</dbReference>
<evidence type="ECO:0000313" key="2">
    <source>
        <dbReference type="EMBL" id="GAV25995.1"/>
    </source>
</evidence>
<name>A0A1L8D479_9THEO</name>
<reference evidence="3" key="1">
    <citation type="submission" date="2016-12" db="EMBL/GenBank/DDBJ databases">
        <title>Draft Genome Sequences od Carboxydothermus pertinax and islandicus, Hydrogenogenic Carboxydotrophic Bacteria.</title>
        <authorList>
            <person name="Fukuyama Y."/>
            <person name="Ohmae K."/>
            <person name="Yoneda Y."/>
            <person name="Yoshida T."/>
            <person name="Sako Y."/>
        </authorList>
    </citation>
    <scope>NUCLEOTIDE SEQUENCE [LARGE SCALE GENOMIC DNA]</scope>
    <source>
        <strain evidence="3">SET</strain>
    </source>
</reference>
<organism evidence="2 3">
    <name type="scientific">Carboxydothermus islandicus</name>
    <dbReference type="NCBI Taxonomy" id="661089"/>
    <lineage>
        <taxon>Bacteria</taxon>
        <taxon>Bacillati</taxon>
        <taxon>Bacillota</taxon>
        <taxon>Clostridia</taxon>
        <taxon>Thermoanaerobacterales</taxon>
        <taxon>Thermoanaerobacteraceae</taxon>
        <taxon>Carboxydothermus</taxon>
    </lineage>
</organism>
<comment type="caution">
    <text evidence="2">The sequence shown here is derived from an EMBL/GenBank/DDBJ whole genome shotgun (WGS) entry which is preliminary data.</text>
</comment>
<dbReference type="EMBL" id="BDJL01000125">
    <property type="protein sequence ID" value="GAV25995.1"/>
    <property type="molecule type" value="Genomic_DNA"/>
</dbReference>
<dbReference type="Proteomes" id="UP000187338">
    <property type="component" value="Unassembled WGS sequence"/>
</dbReference>
<dbReference type="STRING" id="661089.ciss_19280"/>
<proteinExistence type="predicted"/>
<evidence type="ECO:0000313" key="3">
    <source>
        <dbReference type="Proteomes" id="UP000187338"/>
    </source>
</evidence>
<dbReference type="OrthoDB" id="1683231at2"/>